<protein>
    <submittedName>
        <fullName evidence="1">Uncharacterized protein</fullName>
    </submittedName>
</protein>
<proteinExistence type="predicted"/>
<evidence type="ECO:0000313" key="2">
    <source>
        <dbReference type="Proteomes" id="UP000799754"/>
    </source>
</evidence>
<evidence type="ECO:0000313" key="1">
    <source>
        <dbReference type="EMBL" id="KAF2625324.1"/>
    </source>
</evidence>
<keyword evidence="2" id="KW-1185">Reference proteome</keyword>
<dbReference type="Proteomes" id="UP000799754">
    <property type="component" value="Unassembled WGS sequence"/>
</dbReference>
<comment type="caution">
    <text evidence="1">The sequence shown here is derived from an EMBL/GenBank/DDBJ whole genome shotgun (WGS) entry which is preliminary data.</text>
</comment>
<gene>
    <name evidence="1" type="ORF">BU25DRAFT_473880</name>
</gene>
<reference evidence="1" key="1">
    <citation type="journal article" date="2020" name="Stud. Mycol.">
        <title>101 Dothideomycetes genomes: a test case for predicting lifestyles and emergence of pathogens.</title>
        <authorList>
            <person name="Haridas S."/>
            <person name="Albert R."/>
            <person name="Binder M."/>
            <person name="Bloem J."/>
            <person name="Labutti K."/>
            <person name="Salamov A."/>
            <person name="Andreopoulos B."/>
            <person name="Baker S."/>
            <person name="Barry K."/>
            <person name="Bills G."/>
            <person name="Bluhm B."/>
            <person name="Cannon C."/>
            <person name="Castanera R."/>
            <person name="Culley D."/>
            <person name="Daum C."/>
            <person name="Ezra D."/>
            <person name="Gonzalez J."/>
            <person name="Henrissat B."/>
            <person name="Kuo A."/>
            <person name="Liang C."/>
            <person name="Lipzen A."/>
            <person name="Lutzoni F."/>
            <person name="Magnuson J."/>
            <person name="Mondo S."/>
            <person name="Nolan M."/>
            <person name="Ohm R."/>
            <person name="Pangilinan J."/>
            <person name="Park H.-J."/>
            <person name="Ramirez L."/>
            <person name="Alfaro M."/>
            <person name="Sun H."/>
            <person name="Tritt A."/>
            <person name="Yoshinaga Y."/>
            <person name="Zwiers L.-H."/>
            <person name="Turgeon B."/>
            <person name="Goodwin S."/>
            <person name="Spatafora J."/>
            <person name="Crous P."/>
            <person name="Grigoriev I."/>
        </authorList>
    </citation>
    <scope>NUCLEOTIDE SEQUENCE</scope>
    <source>
        <strain evidence="1">CBS 525.71</strain>
    </source>
</reference>
<dbReference type="EMBL" id="MU006726">
    <property type="protein sequence ID" value="KAF2625324.1"/>
    <property type="molecule type" value="Genomic_DNA"/>
</dbReference>
<sequence length="241" mass="27407">MTGINSKTSQVRPRISARNAKFATVLVGSQHVKFTVHQDLLAFHSPFFRAALIGNFQEAQNKSVTLEEEDPQTFEFFVHWLYYKRLPNEADAPVELLSIWAGEDDRGGLETGNLIRVYIFSEKYDIAALKTCALDDLYNHMTNPCVGLASSSQIGYAIDNLPSNSPMCRYLVDEHCHFATAGVWEDLAALNYPSIFLERVLCRYTEYAHGGLEWDNSMPLCEYHEHKDMAERRSCEAKREG</sequence>
<accession>A0ACB6RU74</accession>
<organism evidence="1 2">
    <name type="scientific">Macroventuria anomochaeta</name>
    <dbReference type="NCBI Taxonomy" id="301207"/>
    <lineage>
        <taxon>Eukaryota</taxon>
        <taxon>Fungi</taxon>
        <taxon>Dikarya</taxon>
        <taxon>Ascomycota</taxon>
        <taxon>Pezizomycotina</taxon>
        <taxon>Dothideomycetes</taxon>
        <taxon>Pleosporomycetidae</taxon>
        <taxon>Pleosporales</taxon>
        <taxon>Pleosporineae</taxon>
        <taxon>Didymellaceae</taxon>
        <taxon>Macroventuria</taxon>
    </lineage>
</organism>
<name>A0ACB6RU74_9PLEO</name>